<feature type="transmembrane region" description="Helical" evidence="2">
    <location>
        <begin position="54"/>
        <end position="77"/>
    </location>
</feature>
<dbReference type="EMBL" id="VYRZ01000001">
    <property type="protein sequence ID" value="KAA9089666.1"/>
    <property type="molecule type" value="Genomic_DNA"/>
</dbReference>
<feature type="region of interest" description="Disordered" evidence="1">
    <location>
        <begin position="1"/>
        <end position="24"/>
    </location>
</feature>
<sequence length="196" mass="19673">MNDADQDHTRRLLRAGDPASSLPPLRSDQIVRLVEDTMNTQNTPTRTRANRRGLLVGGLGAGVAAVAAAAFAVPALVGTSMAATELTQPVAGGPAAMCAEVTPDAVAGFGTAFRADVTGIDDGTVTLSVTDRFEGEVGDTVTVTQGTGGGIDGEPIVFVDGESYLISANSDGMIVTCGVSGVADAGLTAVYDAAFG</sequence>
<evidence type="ECO:0000256" key="1">
    <source>
        <dbReference type="SAM" id="MobiDB-lite"/>
    </source>
</evidence>
<keyword evidence="2" id="KW-1133">Transmembrane helix</keyword>
<dbReference type="RefSeq" id="WP_150418297.1">
    <property type="nucleotide sequence ID" value="NZ_VYRZ01000001.1"/>
</dbReference>
<evidence type="ECO:0000313" key="4">
    <source>
        <dbReference type="Proteomes" id="UP000327039"/>
    </source>
</evidence>
<proteinExistence type="predicted"/>
<name>A0A5J5IWL3_9MICO</name>
<reference evidence="4" key="1">
    <citation type="submission" date="2019-09" db="EMBL/GenBank/DDBJ databases">
        <title>Mumia zhuanghuii sp. nov. isolated from the intestinal contents of plateau pika (Ochotona curzoniae) in the Qinghai-Tibet plateau of China.</title>
        <authorList>
            <person name="Tian Z."/>
        </authorList>
    </citation>
    <scope>NUCLEOTIDE SEQUENCE [LARGE SCALE GENOMIC DNA]</scope>
    <source>
        <strain evidence="4">DSM 25564</strain>
    </source>
</reference>
<comment type="caution">
    <text evidence="3">The sequence shown here is derived from an EMBL/GenBank/DDBJ whole genome shotgun (WGS) entry which is preliminary data.</text>
</comment>
<keyword evidence="2" id="KW-0812">Transmembrane</keyword>
<protein>
    <submittedName>
        <fullName evidence="3">Uncharacterized protein</fullName>
    </submittedName>
</protein>
<evidence type="ECO:0000256" key="2">
    <source>
        <dbReference type="SAM" id="Phobius"/>
    </source>
</evidence>
<feature type="compositionally biased region" description="Basic and acidic residues" evidence="1">
    <location>
        <begin position="1"/>
        <end position="10"/>
    </location>
</feature>
<keyword evidence="2" id="KW-0472">Membrane</keyword>
<dbReference type="OrthoDB" id="5117757at2"/>
<organism evidence="3 4">
    <name type="scientific">Microbacterium radiodurans</name>
    <dbReference type="NCBI Taxonomy" id="661398"/>
    <lineage>
        <taxon>Bacteria</taxon>
        <taxon>Bacillati</taxon>
        <taxon>Actinomycetota</taxon>
        <taxon>Actinomycetes</taxon>
        <taxon>Micrococcales</taxon>
        <taxon>Microbacteriaceae</taxon>
        <taxon>Microbacterium</taxon>
    </lineage>
</organism>
<keyword evidence="4" id="KW-1185">Reference proteome</keyword>
<evidence type="ECO:0000313" key="3">
    <source>
        <dbReference type="EMBL" id="KAA9089666.1"/>
    </source>
</evidence>
<dbReference type="Proteomes" id="UP000327039">
    <property type="component" value="Unassembled WGS sequence"/>
</dbReference>
<dbReference type="InterPro" id="IPR006311">
    <property type="entry name" value="TAT_signal"/>
</dbReference>
<dbReference type="PROSITE" id="PS51318">
    <property type="entry name" value="TAT"/>
    <property type="match status" value="1"/>
</dbReference>
<gene>
    <name evidence="3" type="ORF">F6B42_04140</name>
</gene>
<accession>A0A5J5IWL3</accession>
<dbReference type="AlphaFoldDB" id="A0A5J5IWL3"/>